<feature type="domain" description="Acyl-CoA thioesterase-like C-terminal" evidence="2">
    <location>
        <begin position="171"/>
        <end position="296"/>
    </location>
</feature>
<organism evidence="3 4">
    <name type="scientific">Rhodofomes roseus</name>
    <dbReference type="NCBI Taxonomy" id="34475"/>
    <lineage>
        <taxon>Eukaryota</taxon>
        <taxon>Fungi</taxon>
        <taxon>Dikarya</taxon>
        <taxon>Basidiomycota</taxon>
        <taxon>Agaricomycotina</taxon>
        <taxon>Agaricomycetes</taxon>
        <taxon>Polyporales</taxon>
        <taxon>Rhodofomes</taxon>
    </lineage>
</organism>
<dbReference type="AlphaFoldDB" id="A0A4Y9XQS9"/>
<sequence length="346" mass="38639">MAPLSVAVQPVLEEGIPGGHHCYTGIVDTEWGYENFPHGGYIIALICTAATKARQHTDRLDIIHASTHFISATKGGPYKIYVETIREGKSFHNVSAKFCQDGAPKVVTHLIFGVLPLHPLFGGKADPQTLAIPDPLARRIPLSVHPGELSEDREISQAQFKNRMRWAFDPAPLEHNRERYLEGESAEPDKESPGGGEVRWGCWFDFVDEDQKLDLPAICFLSDLFVRVPDLLPAAKQDGTWSMYSYTTLVLNVEFKCKFPYENPPKVYAPRSVGLYSTSRFMHGGLFDDRVEVWTAPAAIAEEDNMDRNWREEQVCLVAANQISVAHPLGLKGKGSRKSQKPVQKL</sequence>
<feature type="domain" description="Acyl-CoA thioesterase-like N-terminal HotDog" evidence="1">
    <location>
        <begin position="30"/>
        <end position="111"/>
    </location>
</feature>
<dbReference type="PANTHER" id="PTHR38110:SF1">
    <property type="entry name" value="THIOESTERASE DOMAIN-CONTAINING PROTEIN"/>
    <property type="match status" value="1"/>
</dbReference>
<dbReference type="Pfam" id="PF20789">
    <property type="entry name" value="4HBT_3C"/>
    <property type="match status" value="1"/>
</dbReference>
<dbReference type="InterPro" id="IPR052389">
    <property type="entry name" value="Sec_Metab_Biosynth-Assoc"/>
</dbReference>
<dbReference type="InterPro" id="IPR029069">
    <property type="entry name" value="HotDog_dom_sf"/>
</dbReference>
<accession>A0A4Y9XQS9</accession>
<proteinExistence type="predicted"/>
<gene>
    <name evidence="3" type="ORF">EVJ58_g10515</name>
</gene>
<evidence type="ECO:0000259" key="2">
    <source>
        <dbReference type="Pfam" id="PF20789"/>
    </source>
</evidence>
<dbReference type="InterPro" id="IPR049449">
    <property type="entry name" value="TesB_ACOT8-like_N"/>
</dbReference>
<dbReference type="Proteomes" id="UP000298390">
    <property type="component" value="Unassembled WGS sequence"/>
</dbReference>
<dbReference type="InterPro" id="IPR049450">
    <property type="entry name" value="ACOT8-like_C"/>
</dbReference>
<evidence type="ECO:0000313" key="3">
    <source>
        <dbReference type="EMBL" id="TFY51531.1"/>
    </source>
</evidence>
<evidence type="ECO:0000259" key="1">
    <source>
        <dbReference type="Pfam" id="PF13622"/>
    </source>
</evidence>
<protein>
    <submittedName>
        <fullName evidence="3">Uncharacterized protein</fullName>
    </submittedName>
</protein>
<dbReference type="STRING" id="34475.A0A4Y9XQS9"/>
<dbReference type="PANTHER" id="PTHR38110">
    <property type="entry name" value="CHROMOSOME 23, WHOLE GENOME SHOTGUN SEQUENCE"/>
    <property type="match status" value="1"/>
</dbReference>
<dbReference type="EMBL" id="SEKV01001164">
    <property type="protein sequence ID" value="TFY51531.1"/>
    <property type="molecule type" value="Genomic_DNA"/>
</dbReference>
<dbReference type="Gene3D" id="2.40.160.210">
    <property type="entry name" value="Acyl-CoA thioesterase, double hotdog domain"/>
    <property type="match status" value="1"/>
</dbReference>
<dbReference type="Pfam" id="PF13622">
    <property type="entry name" value="4HBT_3"/>
    <property type="match status" value="1"/>
</dbReference>
<reference evidence="3 4" key="1">
    <citation type="submission" date="2019-01" db="EMBL/GenBank/DDBJ databases">
        <title>Genome sequencing of the rare red list fungi Fomitopsis rosea.</title>
        <authorList>
            <person name="Buettner E."/>
            <person name="Kellner H."/>
        </authorList>
    </citation>
    <scope>NUCLEOTIDE SEQUENCE [LARGE SCALE GENOMIC DNA]</scope>
    <source>
        <strain evidence="3 4">DSM 105464</strain>
    </source>
</reference>
<evidence type="ECO:0000313" key="4">
    <source>
        <dbReference type="Proteomes" id="UP000298390"/>
    </source>
</evidence>
<name>A0A4Y9XQS9_9APHY</name>
<dbReference type="InterPro" id="IPR042171">
    <property type="entry name" value="Acyl-CoA_hotdog"/>
</dbReference>
<comment type="caution">
    <text evidence="3">The sequence shown here is derived from an EMBL/GenBank/DDBJ whole genome shotgun (WGS) entry which is preliminary data.</text>
</comment>
<dbReference type="SUPFAM" id="SSF54637">
    <property type="entry name" value="Thioesterase/thiol ester dehydrase-isomerase"/>
    <property type="match status" value="1"/>
</dbReference>